<evidence type="ECO:0000313" key="3">
    <source>
        <dbReference type="Proteomes" id="UP000265520"/>
    </source>
</evidence>
<comment type="caution">
    <text evidence="2">The sequence shown here is derived from an EMBL/GenBank/DDBJ whole genome shotgun (WGS) entry which is preliminary data.</text>
</comment>
<evidence type="ECO:0000313" key="2">
    <source>
        <dbReference type="EMBL" id="MCH97588.1"/>
    </source>
</evidence>
<dbReference type="EMBL" id="LXQA010035361">
    <property type="protein sequence ID" value="MCH97588.1"/>
    <property type="molecule type" value="Genomic_DNA"/>
</dbReference>
<feature type="non-terminal residue" evidence="2">
    <location>
        <position position="1"/>
    </location>
</feature>
<organism evidence="2 3">
    <name type="scientific">Trifolium medium</name>
    <dbReference type="NCBI Taxonomy" id="97028"/>
    <lineage>
        <taxon>Eukaryota</taxon>
        <taxon>Viridiplantae</taxon>
        <taxon>Streptophyta</taxon>
        <taxon>Embryophyta</taxon>
        <taxon>Tracheophyta</taxon>
        <taxon>Spermatophyta</taxon>
        <taxon>Magnoliopsida</taxon>
        <taxon>eudicotyledons</taxon>
        <taxon>Gunneridae</taxon>
        <taxon>Pentapetalae</taxon>
        <taxon>rosids</taxon>
        <taxon>fabids</taxon>
        <taxon>Fabales</taxon>
        <taxon>Fabaceae</taxon>
        <taxon>Papilionoideae</taxon>
        <taxon>50 kb inversion clade</taxon>
        <taxon>NPAAA clade</taxon>
        <taxon>Hologalegina</taxon>
        <taxon>IRL clade</taxon>
        <taxon>Trifolieae</taxon>
        <taxon>Trifolium</taxon>
    </lineage>
</organism>
<protein>
    <submittedName>
        <fullName evidence="2">Uncharacterized protein</fullName>
    </submittedName>
</protein>
<feature type="compositionally biased region" description="Pro residues" evidence="1">
    <location>
        <begin position="12"/>
        <end position="25"/>
    </location>
</feature>
<feature type="region of interest" description="Disordered" evidence="1">
    <location>
        <begin position="1"/>
        <end position="25"/>
    </location>
</feature>
<keyword evidence="3" id="KW-1185">Reference proteome</keyword>
<evidence type="ECO:0000256" key="1">
    <source>
        <dbReference type="SAM" id="MobiDB-lite"/>
    </source>
</evidence>
<dbReference type="AlphaFoldDB" id="A0A392NEW2"/>
<proteinExistence type="predicted"/>
<name>A0A392NEW2_9FABA</name>
<reference evidence="2 3" key="1">
    <citation type="journal article" date="2018" name="Front. Plant Sci.">
        <title>Red Clover (Trifolium pratense) and Zigzag Clover (T. medium) - A Picture of Genomic Similarities and Differences.</title>
        <authorList>
            <person name="Dluhosova J."/>
            <person name="Istvanek J."/>
            <person name="Nedelnik J."/>
            <person name="Repkova J."/>
        </authorList>
    </citation>
    <scope>NUCLEOTIDE SEQUENCE [LARGE SCALE GENOMIC DNA]</scope>
    <source>
        <strain evidence="3">cv. 10/8</strain>
        <tissue evidence="2">Leaf</tissue>
    </source>
</reference>
<sequence length="25" mass="2558">GDQVLCGEHADPPMPTPAPSSPIKI</sequence>
<dbReference type="Proteomes" id="UP000265520">
    <property type="component" value="Unassembled WGS sequence"/>
</dbReference>
<accession>A0A392NEW2</accession>